<feature type="region of interest" description="Disordered" evidence="1">
    <location>
        <begin position="1"/>
        <end position="28"/>
    </location>
</feature>
<dbReference type="AlphaFoldDB" id="A0AAJ2PB26"/>
<dbReference type="EMBL" id="JAWPFH010000016">
    <property type="protein sequence ID" value="MDW2906638.1"/>
    <property type="molecule type" value="Genomic_DNA"/>
</dbReference>
<dbReference type="RefSeq" id="WP_318087516.1">
    <property type="nucleotide sequence ID" value="NZ_JAWPFH010000016.1"/>
</dbReference>
<comment type="caution">
    <text evidence="2">The sequence shown here is derived from an EMBL/GenBank/DDBJ whole genome shotgun (WGS) entry which is preliminary data.</text>
</comment>
<gene>
    <name evidence="2" type="ORF">R7U65_03365</name>
</gene>
<protein>
    <submittedName>
        <fullName evidence="2">Uncharacterized protein</fullName>
    </submittedName>
</protein>
<dbReference type="Proteomes" id="UP001282363">
    <property type="component" value="Unassembled WGS sequence"/>
</dbReference>
<reference evidence="2" key="1">
    <citation type="submission" date="2023-10" db="EMBL/GenBank/DDBJ databases">
        <title>Genome sequences of Mycoplasma ovipneumoniae isolated from goats.</title>
        <authorList>
            <person name="Spergser J."/>
        </authorList>
    </citation>
    <scope>NUCLEOTIDE SEQUENCE</scope>
    <source>
        <strain evidence="2">GL19</strain>
    </source>
</reference>
<evidence type="ECO:0000313" key="2">
    <source>
        <dbReference type="EMBL" id="MDW2906638.1"/>
    </source>
</evidence>
<evidence type="ECO:0000256" key="1">
    <source>
        <dbReference type="SAM" id="MobiDB-lite"/>
    </source>
</evidence>
<proteinExistence type="predicted"/>
<evidence type="ECO:0000313" key="3">
    <source>
        <dbReference type="Proteomes" id="UP001282363"/>
    </source>
</evidence>
<feature type="compositionally biased region" description="Pro residues" evidence="1">
    <location>
        <begin position="1"/>
        <end position="16"/>
    </location>
</feature>
<sequence>APTTPKEPAPTTPKEPAPAATTESGKSQSTITLKAFAVFDHPDFTNGKTSSARQEIVEAFIDAYIKK</sequence>
<organism evidence="2 3">
    <name type="scientific">Mesomycoplasma ovipneumoniae</name>
    <dbReference type="NCBI Taxonomy" id="29562"/>
    <lineage>
        <taxon>Bacteria</taxon>
        <taxon>Bacillati</taxon>
        <taxon>Mycoplasmatota</taxon>
        <taxon>Mycoplasmoidales</taxon>
        <taxon>Metamycoplasmataceae</taxon>
        <taxon>Mesomycoplasma</taxon>
    </lineage>
</organism>
<accession>A0AAJ2PB26</accession>
<feature type="non-terminal residue" evidence="2">
    <location>
        <position position="1"/>
    </location>
</feature>
<name>A0AAJ2PB26_9BACT</name>